<feature type="compositionally biased region" description="Low complexity" evidence="1">
    <location>
        <begin position="19"/>
        <end position="69"/>
    </location>
</feature>
<proteinExistence type="predicted"/>
<dbReference type="OrthoDB" id="4062651at2759"/>
<comment type="caution">
    <text evidence="3">The sequence shown here is derived from an EMBL/GenBank/DDBJ whole genome shotgun (WGS) entry which is preliminary data.</text>
</comment>
<sequence>MCNSRKDAVATDPRRTSRTARGTTTSASASARTAASTSSAALSAAARTHTASSASSSNTKPSAASTSSSAPSLASLRDFLPESPILYPFSEICSATNNFLAKRLSSSSANSWRCTLRGRDAVVFQRRFLRDPASLRRRLASTSKIHHSSIVRLLGASLGGDHIFLVYEYVNGATLADCLRNPRNQGFTTLSTWVDRMQVAADVAQGLEYIHHYAAIGTPTPGRAKADAAQRRGPVHNRLTSSGVMVTDPQLRAKICHFGAAELSGEVPAASDADEGIEGNDKADGASPKLRRTASREVRFEGTRGYIAPEVLDGGAVSQKSDVFAFGVLLLELLTGEEPVKHRYNRETQGYESVSLVGTAREVIGGSGEQEEEIDAVEGAAAERHRKLRRWVDRRLKDSYPVEVAERAVRVALGCVDGEAGNRPDMVRVAGKLSRLLVESRAWADKVRVPTEFSVSMAPR</sequence>
<evidence type="ECO:0000313" key="3">
    <source>
        <dbReference type="EMBL" id="MQM01402.1"/>
    </source>
</evidence>
<dbReference type="PANTHER" id="PTHR46863">
    <property type="entry name" value="OS09G0572100 PROTEIN"/>
    <property type="match status" value="1"/>
</dbReference>
<evidence type="ECO:0000259" key="2">
    <source>
        <dbReference type="PROSITE" id="PS50011"/>
    </source>
</evidence>
<dbReference type="Proteomes" id="UP000652761">
    <property type="component" value="Unassembled WGS sequence"/>
</dbReference>
<dbReference type="Pfam" id="PF07714">
    <property type="entry name" value="PK_Tyr_Ser-Thr"/>
    <property type="match status" value="1"/>
</dbReference>
<name>A0A843VVQ1_COLES</name>
<organism evidence="3 4">
    <name type="scientific">Colocasia esculenta</name>
    <name type="common">Wild taro</name>
    <name type="synonym">Arum esculentum</name>
    <dbReference type="NCBI Taxonomy" id="4460"/>
    <lineage>
        <taxon>Eukaryota</taxon>
        <taxon>Viridiplantae</taxon>
        <taxon>Streptophyta</taxon>
        <taxon>Embryophyta</taxon>
        <taxon>Tracheophyta</taxon>
        <taxon>Spermatophyta</taxon>
        <taxon>Magnoliopsida</taxon>
        <taxon>Liliopsida</taxon>
        <taxon>Araceae</taxon>
        <taxon>Aroideae</taxon>
        <taxon>Colocasieae</taxon>
        <taxon>Colocasia</taxon>
    </lineage>
</organism>
<dbReference type="EMBL" id="NMUH01002672">
    <property type="protein sequence ID" value="MQM01402.1"/>
    <property type="molecule type" value="Genomic_DNA"/>
</dbReference>
<feature type="compositionally biased region" description="Basic and acidic residues" evidence="1">
    <location>
        <begin position="1"/>
        <end position="15"/>
    </location>
</feature>
<dbReference type="AlphaFoldDB" id="A0A843VVQ1"/>
<dbReference type="SUPFAM" id="SSF56112">
    <property type="entry name" value="Protein kinase-like (PK-like)"/>
    <property type="match status" value="1"/>
</dbReference>
<dbReference type="Pfam" id="PF00069">
    <property type="entry name" value="Pkinase"/>
    <property type="match status" value="1"/>
</dbReference>
<dbReference type="Gene3D" id="1.10.510.10">
    <property type="entry name" value="Transferase(Phosphotransferase) domain 1"/>
    <property type="match status" value="1"/>
</dbReference>
<evidence type="ECO:0000256" key="1">
    <source>
        <dbReference type="SAM" id="MobiDB-lite"/>
    </source>
</evidence>
<protein>
    <recommendedName>
        <fullName evidence="2">Protein kinase domain-containing protein</fullName>
    </recommendedName>
</protein>
<reference evidence="3" key="1">
    <citation type="submission" date="2017-07" db="EMBL/GenBank/DDBJ databases">
        <title>Taro Niue Genome Assembly and Annotation.</title>
        <authorList>
            <person name="Atibalentja N."/>
            <person name="Keating K."/>
            <person name="Fields C.J."/>
        </authorList>
    </citation>
    <scope>NUCLEOTIDE SEQUENCE</scope>
    <source>
        <strain evidence="3">Niue_2</strain>
        <tissue evidence="3">Leaf</tissue>
    </source>
</reference>
<dbReference type="InterPro" id="IPR011009">
    <property type="entry name" value="Kinase-like_dom_sf"/>
</dbReference>
<dbReference type="GO" id="GO:0004672">
    <property type="term" value="F:protein kinase activity"/>
    <property type="evidence" value="ECO:0007669"/>
    <property type="project" value="InterPro"/>
</dbReference>
<dbReference type="InterPro" id="IPR000719">
    <property type="entry name" value="Prot_kinase_dom"/>
</dbReference>
<dbReference type="InterPro" id="IPR001245">
    <property type="entry name" value="Ser-Thr/Tyr_kinase_cat_dom"/>
</dbReference>
<dbReference type="Gene3D" id="3.30.200.20">
    <property type="entry name" value="Phosphorylase Kinase, domain 1"/>
    <property type="match status" value="1"/>
</dbReference>
<dbReference type="PANTHER" id="PTHR46863:SF1">
    <property type="entry name" value="PROTEIN KINASE SUPERFAMILY PROTEIN"/>
    <property type="match status" value="1"/>
</dbReference>
<keyword evidence="4" id="KW-1185">Reference proteome</keyword>
<gene>
    <name evidence="3" type="ORF">Taro_034156</name>
</gene>
<accession>A0A843VVQ1</accession>
<feature type="domain" description="Protein kinase" evidence="2">
    <location>
        <begin position="13"/>
        <end position="437"/>
    </location>
</feature>
<evidence type="ECO:0000313" key="4">
    <source>
        <dbReference type="Proteomes" id="UP000652761"/>
    </source>
</evidence>
<feature type="region of interest" description="Disordered" evidence="1">
    <location>
        <begin position="267"/>
        <end position="293"/>
    </location>
</feature>
<dbReference type="GO" id="GO:0005524">
    <property type="term" value="F:ATP binding"/>
    <property type="evidence" value="ECO:0007669"/>
    <property type="project" value="InterPro"/>
</dbReference>
<feature type="region of interest" description="Disordered" evidence="1">
    <location>
        <begin position="1"/>
        <end position="69"/>
    </location>
</feature>
<dbReference type="PROSITE" id="PS50011">
    <property type="entry name" value="PROTEIN_KINASE_DOM"/>
    <property type="match status" value="1"/>
</dbReference>